<accession>A0AC34FZ76</accession>
<evidence type="ECO:0000313" key="1">
    <source>
        <dbReference type="Proteomes" id="UP000887579"/>
    </source>
</evidence>
<dbReference type="Proteomes" id="UP000887579">
    <property type="component" value="Unplaced"/>
</dbReference>
<reference evidence="2" key="1">
    <citation type="submission" date="2022-11" db="UniProtKB">
        <authorList>
            <consortium name="WormBaseParasite"/>
        </authorList>
    </citation>
    <scope>IDENTIFICATION</scope>
</reference>
<dbReference type="WBParaSite" id="ES5_v2.g22680.t1">
    <property type="protein sequence ID" value="ES5_v2.g22680.t1"/>
    <property type="gene ID" value="ES5_v2.g22680"/>
</dbReference>
<proteinExistence type="predicted"/>
<sequence>MLLKAVTIWFLVIFFHGIINGETNNVDAGCDLQEFLNVSKTQKLVELEKDYYRFFYGNQFFANEEHLTFWLKVDSQSSVDFEFFRNNRPDVKVFFEPYGNENCLQSFVISPLQSESIYLSNCQCQPFVQNGESFVPFKVWTENGPIKFFAGQNIVPLKIYLFEEEKLKLNDQKCLDEQYVQRNYGSLDYTDLLPVPQLNENNETELFEEQNQTMPFLNDNGTDYIILINPITVVWLKIKDSESEHFLLIENDEMIQKRFE</sequence>
<evidence type="ECO:0000313" key="2">
    <source>
        <dbReference type="WBParaSite" id="ES5_v2.g22680.t1"/>
    </source>
</evidence>
<name>A0AC34FZ76_9BILA</name>
<protein>
    <submittedName>
        <fullName evidence="2">Transmembrane protein</fullName>
    </submittedName>
</protein>
<organism evidence="1 2">
    <name type="scientific">Panagrolaimus sp. ES5</name>
    <dbReference type="NCBI Taxonomy" id="591445"/>
    <lineage>
        <taxon>Eukaryota</taxon>
        <taxon>Metazoa</taxon>
        <taxon>Ecdysozoa</taxon>
        <taxon>Nematoda</taxon>
        <taxon>Chromadorea</taxon>
        <taxon>Rhabditida</taxon>
        <taxon>Tylenchina</taxon>
        <taxon>Panagrolaimomorpha</taxon>
        <taxon>Panagrolaimoidea</taxon>
        <taxon>Panagrolaimidae</taxon>
        <taxon>Panagrolaimus</taxon>
    </lineage>
</organism>